<dbReference type="InterPro" id="IPR011701">
    <property type="entry name" value="MFS"/>
</dbReference>
<feature type="transmembrane region" description="Helical" evidence="4">
    <location>
        <begin position="334"/>
        <end position="355"/>
    </location>
</feature>
<evidence type="ECO:0000256" key="2">
    <source>
        <dbReference type="ARBA" id="ARBA00022989"/>
    </source>
</evidence>
<organism evidence="5 6">
    <name type="scientific">Clavelina lepadiformis</name>
    <name type="common">Light-bulb sea squirt</name>
    <name type="synonym">Ascidia lepadiformis</name>
    <dbReference type="NCBI Taxonomy" id="159417"/>
    <lineage>
        <taxon>Eukaryota</taxon>
        <taxon>Metazoa</taxon>
        <taxon>Chordata</taxon>
        <taxon>Tunicata</taxon>
        <taxon>Ascidiacea</taxon>
        <taxon>Aplousobranchia</taxon>
        <taxon>Clavelinidae</taxon>
        <taxon>Clavelina</taxon>
    </lineage>
</organism>
<gene>
    <name evidence="5" type="ORF">CVLEPA_LOCUS15013</name>
</gene>
<proteinExistence type="predicted"/>
<dbReference type="Gene3D" id="1.20.1250.20">
    <property type="entry name" value="MFS general substrate transporter like domains"/>
    <property type="match status" value="1"/>
</dbReference>
<keyword evidence="1 4" id="KW-0812">Transmembrane</keyword>
<dbReference type="PANTHER" id="PTHR23121:SF9">
    <property type="entry name" value="SODIUM-DEPENDENT GLUCOSE TRANSPORTER 1"/>
    <property type="match status" value="1"/>
</dbReference>
<evidence type="ECO:0000256" key="1">
    <source>
        <dbReference type="ARBA" id="ARBA00022692"/>
    </source>
</evidence>
<name>A0ABP0FWM8_CLALP</name>
<evidence type="ECO:0000256" key="3">
    <source>
        <dbReference type="ARBA" id="ARBA00023136"/>
    </source>
</evidence>
<protein>
    <submittedName>
        <fullName evidence="5">Uncharacterized protein</fullName>
    </submittedName>
</protein>
<evidence type="ECO:0000313" key="6">
    <source>
        <dbReference type="Proteomes" id="UP001642483"/>
    </source>
</evidence>
<dbReference type="EMBL" id="CAWYQH010000097">
    <property type="protein sequence ID" value="CAK8684008.1"/>
    <property type="molecule type" value="Genomic_DNA"/>
</dbReference>
<accession>A0ABP0FWM8</accession>
<dbReference type="Proteomes" id="UP001642483">
    <property type="component" value="Unassembled WGS sequence"/>
</dbReference>
<evidence type="ECO:0000313" key="5">
    <source>
        <dbReference type="EMBL" id="CAK8684008.1"/>
    </source>
</evidence>
<dbReference type="Pfam" id="PF07690">
    <property type="entry name" value="MFS_1"/>
    <property type="match status" value="1"/>
</dbReference>
<sequence>MALCNLLVPWISFLWVLFLVITLLGVTFGYLDAGLQGVILKIWGPSASRPLIYLYHFTVGVGGFVAPFIAEPFLAMEYGEVGVDPECLRSDSNGVKQSSANQSNYTTTQLATTTFAKKFNPVGWTYIIIGAYFVVATMATIMLACLKADRKSFSSFDQSRAVKVEKRAEEPLCDVIYVFIPVLGYFFCGVGNEILFSSFIYSVSVCSDLRFSISQAAQINSLYWVGFFLGRGLGIFAASYVKPRSISVISIAGTIVMMVLMVTLGQSFHAVSWIVSVGHGFFVGPLYPSGVTWLSQVTNVSGKYMTIFILGGTLGCVVALPLGGLLFQSSPFNVMYLACALSCANALCFAGAIWANKRHKKLRYVNADACLRGTDDET</sequence>
<reference evidence="5 6" key="1">
    <citation type="submission" date="2024-02" db="EMBL/GenBank/DDBJ databases">
        <authorList>
            <person name="Daric V."/>
            <person name="Darras S."/>
        </authorList>
    </citation>
    <scope>NUCLEOTIDE SEQUENCE [LARGE SCALE GENOMIC DNA]</scope>
</reference>
<feature type="transmembrane region" description="Helical" evidence="4">
    <location>
        <begin position="52"/>
        <end position="70"/>
    </location>
</feature>
<keyword evidence="3 4" id="KW-0472">Membrane</keyword>
<feature type="transmembrane region" description="Helical" evidence="4">
    <location>
        <begin position="271"/>
        <end position="294"/>
    </location>
</feature>
<feature type="transmembrane region" description="Helical" evidence="4">
    <location>
        <begin position="306"/>
        <end position="328"/>
    </location>
</feature>
<keyword evidence="6" id="KW-1185">Reference proteome</keyword>
<feature type="transmembrane region" description="Helical" evidence="4">
    <location>
        <begin position="6"/>
        <end position="31"/>
    </location>
</feature>
<feature type="transmembrane region" description="Helical" evidence="4">
    <location>
        <begin position="124"/>
        <end position="146"/>
    </location>
</feature>
<feature type="transmembrane region" description="Helical" evidence="4">
    <location>
        <begin position="248"/>
        <end position="265"/>
    </location>
</feature>
<dbReference type="SUPFAM" id="SSF103473">
    <property type="entry name" value="MFS general substrate transporter"/>
    <property type="match status" value="1"/>
</dbReference>
<feature type="transmembrane region" description="Helical" evidence="4">
    <location>
        <begin position="221"/>
        <end position="241"/>
    </location>
</feature>
<comment type="caution">
    <text evidence="5">The sequence shown here is derived from an EMBL/GenBank/DDBJ whole genome shotgun (WGS) entry which is preliminary data.</text>
</comment>
<keyword evidence="2 4" id="KW-1133">Transmembrane helix</keyword>
<evidence type="ECO:0000256" key="4">
    <source>
        <dbReference type="SAM" id="Phobius"/>
    </source>
</evidence>
<feature type="transmembrane region" description="Helical" evidence="4">
    <location>
        <begin position="175"/>
        <end position="201"/>
    </location>
</feature>
<dbReference type="InterPro" id="IPR036259">
    <property type="entry name" value="MFS_trans_sf"/>
</dbReference>
<dbReference type="PANTHER" id="PTHR23121">
    <property type="entry name" value="SODIUM-DEPENDENT GLUCOSE TRANSPORTER 1"/>
    <property type="match status" value="1"/>
</dbReference>